<evidence type="ECO:0000259" key="3">
    <source>
        <dbReference type="Pfam" id="PF07589"/>
    </source>
</evidence>
<feature type="domain" description="Ice-binding protein C-terminal" evidence="3">
    <location>
        <begin position="277"/>
        <end position="299"/>
    </location>
</feature>
<gene>
    <name evidence="4" type="ORF">Pr1d_36820</name>
</gene>
<dbReference type="RefSeq" id="WP_148074720.1">
    <property type="nucleotide sequence ID" value="NZ_CP042913.1"/>
</dbReference>
<organism evidence="4 5">
    <name type="scientific">Bythopirellula goksoeyrii</name>
    <dbReference type="NCBI Taxonomy" id="1400387"/>
    <lineage>
        <taxon>Bacteria</taxon>
        <taxon>Pseudomonadati</taxon>
        <taxon>Planctomycetota</taxon>
        <taxon>Planctomycetia</taxon>
        <taxon>Pirellulales</taxon>
        <taxon>Lacipirellulaceae</taxon>
        <taxon>Bythopirellula</taxon>
    </lineage>
</organism>
<evidence type="ECO:0000313" key="4">
    <source>
        <dbReference type="EMBL" id="QEG36368.1"/>
    </source>
</evidence>
<dbReference type="InterPro" id="IPR013424">
    <property type="entry name" value="Ice-binding_C"/>
</dbReference>
<dbReference type="Pfam" id="PF07589">
    <property type="entry name" value="PEP-CTERM"/>
    <property type="match status" value="1"/>
</dbReference>
<dbReference type="OrthoDB" id="258228at2"/>
<protein>
    <recommendedName>
        <fullName evidence="3">Ice-binding protein C-terminal domain-containing protein</fullName>
    </recommendedName>
</protein>
<name>A0A5B9QBQ1_9BACT</name>
<evidence type="ECO:0000256" key="1">
    <source>
        <dbReference type="SAM" id="Phobius"/>
    </source>
</evidence>
<accession>A0A5B9QBQ1</accession>
<keyword evidence="1" id="KW-0472">Membrane</keyword>
<dbReference type="EMBL" id="CP042913">
    <property type="protein sequence ID" value="QEG36368.1"/>
    <property type="molecule type" value="Genomic_DNA"/>
</dbReference>
<feature type="transmembrane region" description="Helical" evidence="1">
    <location>
        <begin position="275"/>
        <end position="295"/>
    </location>
</feature>
<keyword evidence="5" id="KW-1185">Reference proteome</keyword>
<dbReference type="AlphaFoldDB" id="A0A5B9QBQ1"/>
<reference evidence="4 5" key="1">
    <citation type="submission" date="2019-08" db="EMBL/GenBank/DDBJ databases">
        <title>Deep-cultivation of Planctomycetes and their phenomic and genomic characterization uncovers novel biology.</title>
        <authorList>
            <person name="Wiegand S."/>
            <person name="Jogler M."/>
            <person name="Boedeker C."/>
            <person name="Pinto D."/>
            <person name="Vollmers J."/>
            <person name="Rivas-Marin E."/>
            <person name="Kohn T."/>
            <person name="Peeters S.H."/>
            <person name="Heuer A."/>
            <person name="Rast P."/>
            <person name="Oberbeckmann S."/>
            <person name="Bunk B."/>
            <person name="Jeske O."/>
            <person name="Meyerdierks A."/>
            <person name="Storesund J.E."/>
            <person name="Kallscheuer N."/>
            <person name="Luecker S."/>
            <person name="Lage O.M."/>
            <person name="Pohl T."/>
            <person name="Merkel B.J."/>
            <person name="Hornburger P."/>
            <person name="Mueller R.-W."/>
            <person name="Bruemmer F."/>
            <person name="Labrenz M."/>
            <person name="Spormann A.M."/>
            <person name="Op den Camp H."/>
            <person name="Overmann J."/>
            <person name="Amann R."/>
            <person name="Jetten M.S.M."/>
            <person name="Mascher T."/>
            <person name="Medema M.H."/>
            <person name="Devos D.P."/>
            <person name="Kaster A.-K."/>
            <person name="Ovreas L."/>
            <person name="Rohde M."/>
            <person name="Galperin M.Y."/>
            <person name="Jogler C."/>
        </authorList>
    </citation>
    <scope>NUCLEOTIDE SEQUENCE [LARGE SCALE GENOMIC DNA]</scope>
    <source>
        <strain evidence="4 5">Pr1d</strain>
    </source>
</reference>
<keyword evidence="1" id="KW-0812">Transmembrane</keyword>
<keyword evidence="2" id="KW-0732">Signal</keyword>
<feature type="chain" id="PRO_5022849786" description="Ice-binding protein C-terminal domain-containing protein" evidence="2">
    <location>
        <begin position="22"/>
        <end position="299"/>
    </location>
</feature>
<feature type="signal peptide" evidence="2">
    <location>
        <begin position="1"/>
        <end position="21"/>
    </location>
</feature>
<dbReference type="NCBIfam" id="TIGR02595">
    <property type="entry name" value="PEP_CTERM"/>
    <property type="match status" value="1"/>
</dbReference>
<evidence type="ECO:0000313" key="5">
    <source>
        <dbReference type="Proteomes" id="UP000323917"/>
    </source>
</evidence>
<evidence type="ECO:0000256" key="2">
    <source>
        <dbReference type="SAM" id="SignalP"/>
    </source>
</evidence>
<dbReference type="Proteomes" id="UP000323917">
    <property type="component" value="Chromosome"/>
</dbReference>
<proteinExistence type="predicted"/>
<dbReference type="KEGG" id="bgok:Pr1d_36820"/>
<keyword evidence="1" id="KW-1133">Transmembrane helix</keyword>
<sequence precursor="true">MKRASLLSLVAVLVMAGQLTAADIRYQTSGDWFATVAVDGFGWQAPGLPGVNDNARFNWGGNTVTLAGAAPDVRSLQIGVDESGTLEVNNGGVISTTTSTGNGDVLAGNNNANATGTLTVNDGGTVNVGRILWAANNNSTGFININTGGVVNVASHLWWGVTGTATVNISGTLQQNGGILGLGTSNASTASGGTATVSILDGGLMALNNISGNPGLPSIQAGSSIDISGSGQLTLPGDFEGLLNEYANAGKIVGDGGSTALTINQTKNPGFTTAYIVPEPATLLLLGLSLGGILISKRR</sequence>